<sequence length="62" mass="6318">MTLLQSGGGGQTPLSINPALILLSNAMSCSGTGVLTIGSAESSSMASDKPRFIRPVPTRLTK</sequence>
<dbReference type="EMBL" id="RBQE01000465">
    <property type="protein sequence ID" value="RMP00045.1"/>
    <property type="molecule type" value="Genomic_DNA"/>
</dbReference>
<protein>
    <submittedName>
        <fullName evidence="1">Uncharacterized protein</fullName>
    </submittedName>
</protein>
<accession>A0A3M4A1R0</accession>
<evidence type="ECO:0000313" key="1">
    <source>
        <dbReference type="EMBL" id="RMP00045.1"/>
    </source>
</evidence>
<name>A0A3M4A1R0_9PSED</name>
<dbReference type="Proteomes" id="UP000281604">
    <property type="component" value="Unassembled WGS sequence"/>
</dbReference>
<dbReference type="AlphaFoldDB" id="A0A3M4A1R0"/>
<organism evidence="1 2">
    <name type="scientific">Pseudomonas syringae pv. persicae</name>
    <dbReference type="NCBI Taxonomy" id="237306"/>
    <lineage>
        <taxon>Bacteria</taxon>
        <taxon>Pseudomonadati</taxon>
        <taxon>Pseudomonadota</taxon>
        <taxon>Gammaproteobacteria</taxon>
        <taxon>Pseudomonadales</taxon>
        <taxon>Pseudomonadaceae</taxon>
        <taxon>Pseudomonas</taxon>
    </lineage>
</organism>
<reference evidence="1 2" key="1">
    <citation type="submission" date="2018-08" db="EMBL/GenBank/DDBJ databases">
        <title>Recombination of ecologically and evolutionarily significant loci maintains genetic cohesion in the Pseudomonas syringae species complex.</title>
        <authorList>
            <person name="Dillon M."/>
            <person name="Thakur S."/>
            <person name="Almeida R.N.D."/>
            <person name="Weir B.S."/>
            <person name="Guttman D.S."/>
        </authorList>
    </citation>
    <scope>NUCLEOTIDE SEQUENCE [LARGE SCALE GENOMIC DNA]</scope>
    <source>
        <strain evidence="1 2">ICMP 3706</strain>
    </source>
</reference>
<proteinExistence type="predicted"/>
<comment type="caution">
    <text evidence="1">The sequence shown here is derived from an EMBL/GenBank/DDBJ whole genome shotgun (WGS) entry which is preliminary data.</text>
</comment>
<evidence type="ECO:0000313" key="2">
    <source>
        <dbReference type="Proteomes" id="UP000281604"/>
    </source>
</evidence>
<gene>
    <name evidence="1" type="ORF">ALQ30_200114</name>
</gene>